<evidence type="ECO:0008006" key="3">
    <source>
        <dbReference type="Google" id="ProtNLM"/>
    </source>
</evidence>
<evidence type="ECO:0000313" key="1">
    <source>
        <dbReference type="EMBL" id="CAL1240560.1"/>
    </source>
</evidence>
<accession>A0ABM9NIX6</accession>
<organism evidence="1 2">
    <name type="scientific">Candidatus Methylocalor cossyra</name>
    <dbReference type="NCBI Taxonomy" id="3108543"/>
    <lineage>
        <taxon>Bacteria</taxon>
        <taxon>Pseudomonadati</taxon>
        <taxon>Pseudomonadota</taxon>
        <taxon>Gammaproteobacteria</taxon>
        <taxon>Methylococcales</taxon>
        <taxon>Methylococcaceae</taxon>
        <taxon>Candidatus Methylocalor</taxon>
    </lineage>
</organism>
<sequence length="75" mass="7959">MPARSLTGQATSIPWVTTAAAAAEVSDFASGRAARRRREGVPGLCLVPYKGGGFVRLITSPRTRPSACRRANFPD</sequence>
<proteinExistence type="predicted"/>
<dbReference type="EMBL" id="OZ026884">
    <property type="protein sequence ID" value="CAL1240560.1"/>
    <property type="molecule type" value="Genomic_DNA"/>
</dbReference>
<evidence type="ECO:0000313" key="2">
    <source>
        <dbReference type="Proteomes" id="UP001497493"/>
    </source>
</evidence>
<reference evidence="1 2" key="1">
    <citation type="submission" date="2024-04" db="EMBL/GenBank/DDBJ databases">
        <authorList>
            <person name="Cremers G."/>
        </authorList>
    </citation>
    <scope>NUCLEOTIDE SEQUENCE [LARGE SCALE GENOMIC DNA]</scope>
    <source>
        <strain evidence="1">MeCH1-AG</strain>
    </source>
</reference>
<protein>
    <recommendedName>
        <fullName evidence="3">Secreted protein</fullName>
    </recommendedName>
</protein>
<keyword evidence="2" id="KW-1185">Reference proteome</keyword>
<gene>
    <name evidence="1" type="ORF">MECH1_V1_1784</name>
</gene>
<dbReference type="Proteomes" id="UP001497493">
    <property type="component" value="Chromosome"/>
</dbReference>
<name>A0ABM9NIX6_9GAMM</name>